<dbReference type="EMBL" id="JACHVQ010000001">
    <property type="protein sequence ID" value="MBB2891127.1"/>
    <property type="molecule type" value="Genomic_DNA"/>
</dbReference>
<evidence type="ECO:0000259" key="2">
    <source>
        <dbReference type="PROSITE" id="PS51781"/>
    </source>
</evidence>
<feature type="domain" description="SH3b" evidence="2">
    <location>
        <begin position="34"/>
        <end position="107"/>
    </location>
</feature>
<dbReference type="Gene3D" id="2.30.30.40">
    <property type="entry name" value="SH3 Domains"/>
    <property type="match status" value="1"/>
</dbReference>
<proteinExistence type="predicted"/>
<sequence length="245" mass="25450">MMLSTKARRTLGSATIVPIIAGTVLLGAAGTADAATARVATGGPPLNVRSGPTTAYPVIGQLANGSSVTITCWASGQAMTGLYGTETTWDQLSTGGYVADAYVYTGSNSPVVPQCASQPTINRENRAVAWANSMLGNTSYNGLCERFIERAYGTSGRYGSALSAFYALRGAGMMHYTQTGIPSGAIVFSRNPYDQGYGHVVLSRGDGTFVSPQSTVRIVSNPALSSAAGYTFLGWSYAPGSWPGR</sequence>
<comment type="caution">
    <text evidence="3">The sequence shown here is derived from an EMBL/GenBank/DDBJ whole genome shotgun (WGS) entry which is preliminary data.</text>
</comment>
<dbReference type="SMART" id="SM00287">
    <property type="entry name" value="SH3b"/>
    <property type="match status" value="1"/>
</dbReference>
<keyword evidence="4" id="KW-1185">Reference proteome</keyword>
<keyword evidence="1" id="KW-0732">Signal</keyword>
<name>A0A839N186_9MICO</name>
<reference evidence="3 4" key="1">
    <citation type="submission" date="2020-08" db="EMBL/GenBank/DDBJ databases">
        <title>Sequencing the genomes of 1000 actinobacteria strains.</title>
        <authorList>
            <person name="Klenk H.-P."/>
        </authorList>
    </citation>
    <scope>NUCLEOTIDE SEQUENCE [LARGE SCALE GENOMIC DNA]</scope>
    <source>
        <strain evidence="3 4">DSM 105369</strain>
    </source>
</reference>
<dbReference type="Proteomes" id="UP000559182">
    <property type="component" value="Unassembled WGS sequence"/>
</dbReference>
<evidence type="ECO:0000256" key="1">
    <source>
        <dbReference type="SAM" id="SignalP"/>
    </source>
</evidence>
<dbReference type="PROSITE" id="PS51781">
    <property type="entry name" value="SH3B"/>
    <property type="match status" value="1"/>
</dbReference>
<dbReference type="InterPro" id="IPR003646">
    <property type="entry name" value="SH3-like_bac-type"/>
</dbReference>
<organism evidence="3 4">
    <name type="scientific">Flexivirga oryzae</name>
    <dbReference type="NCBI Taxonomy" id="1794944"/>
    <lineage>
        <taxon>Bacteria</taxon>
        <taxon>Bacillati</taxon>
        <taxon>Actinomycetota</taxon>
        <taxon>Actinomycetes</taxon>
        <taxon>Micrococcales</taxon>
        <taxon>Dermacoccaceae</taxon>
        <taxon>Flexivirga</taxon>
    </lineage>
</organism>
<feature type="signal peptide" evidence="1">
    <location>
        <begin position="1"/>
        <end position="34"/>
    </location>
</feature>
<feature type="chain" id="PRO_5033058930" evidence="1">
    <location>
        <begin position="35"/>
        <end position="245"/>
    </location>
</feature>
<accession>A0A839N186</accession>
<dbReference type="AlphaFoldDB" id="A0A839N186"/>
<gene>
    <name evidence="3" type="ORF">FHU39_001111</name>
</gene>
<protein>
    <submittedName>
        <fullName evidence="3">Uncharacterized protein YraI</fullName>
    </submittedName>
</protein>
<evidence type="ECO:0000313" key="3">
    <source>
        <dbReference type="EMBL" id="MBB2891127.1"/>
    </source>
</evidence>
<dbReference type="RefSeq" id="WP_183319433.1">
    <property type="nucleotide sequence ID" value="NZ_JACHVQ010000001.1"/>
</dbReference>
<dbReference type="Pfam" id="PF08239">
    <property type="entry name" value="SH3_3"/>
    <property type="match status" value="1"/>
</dbReference>
<evidence type="ECO:0000313" key="4">
    <source>
        <dbReference type="Proteomes" id="UP000559182"/>
    </source>
</evidence>